<protein>
    <submittedName>
        <fullName evidence="1">Uncharacterized protein</fullName>
    </submittedName>
</protein>
<sequence length="115" mass="13337">MARYTSLFKVVVPIDRFQELLIDSLQSCSLDVIYTSEDYWMAREIPGHVSYAQLVTVEVLIEQAITRDTEVTMSFVVKNEELPLQANNHCRQVFNLVNQVMTENRQWRLIEGVAT</sequence>
<evidence type="ECO:0000313" key="2">
    <source>
        <dbReference type="Proteomes" id="UP001163152"/>
    </source>
</evidence>
<keyword evidence="2" id="KW-1185">Reference proteome</keyword>
<dbReference type="AlphaFoldDB" id="A0A9E8ZAL2"/>
<dbReference type="KEGG" id="tsin:OXH18_14810"/>
<dbReference type="Proteomes" id="UP001163152">
    <property type="component" value="Chromosome"/>
</dbReference>
<name>A0A9E8ZAL2_9CYAN</name>
<reference evidence="1" key="1">
    <citation type="submission" date="2022-12" db="EMBL/GenBank/DDBJ databases">
        <title>Polyphasic identification of a Novel Hot-Spring Cyanobacterium Ocullathermofonsia sinensis gen nov. sp. nov. and Genomic Insights on its Adaptations to the Thermal Habitat.</title>
        <authorList>
            <person name="Daroch M."/>
            <person name="Tang J."/>
            <person name="Jiang Y."/>
        </authorList>
    </citation>
    <scope>NUCLEOTIDE SEQUENCE</scope>
    <source>
        <strain evidence="1">PKUAC-SCTA174</strain>
    </source>
</reference>
<organism evidence="1 2">
    <name type="scientific">Thermocoleostomius sinensis A174</name>
    <dbReference type="NCBI Taxonomy" id="2016057"/>
    <lineage>
        <taxon>Bacteria</taxon>
        <taxon>Bacillati</taxon>
        <taxon>Cyanobacteriota</taxon>
        <taxon>Cyanophyceae</taxon>
        <taxon>Oculatellales</taxon>
        <taxon>Oculatellaceae</taxon>
        <taxon>Thermocoleostomius</taxon>
    </lineage>
</organism>
<dbReference type="RefSeq" id="WP_268607871.1">
    <property type="nucleotide sequence ID" value="NZ_CP113797.1"/>
</dbReference>
<evidence type="ECO:0000313" key="1">
    <source>
        <dbReference type="EMBL" id="WAL58454.1"/>
    </source>
</evidence>
<dbReference type="EMBL" id="CP113797">
    <property type="protein sequence ID" value="WAL58454.1"/>
    <property type="molecule type" value="Genomic_DNA"/>
</dbReference>
<gene>
    <name evidence="1" type="ORF">OXH18_14810</name>
</gene>
<proteinExistence type="predicted"/>
<accession>A0A9E8ZAL2</accession>